<keyword evidence="2" id="KW-1185">Reference proteome</keyword>
<dbReference type="EMBL" id="JAAALK010000287">
    <property type="protein sequence ID" value="KAG8060305.1"/>
    <property type="molecule type" value="Genomic_DNA"/>
</dbReference>
<reference evidence="1" key="2">
    <citation type="submission" date="2021-02" db="EMBL/GenBank/DDBJ databases">
        <authorList>
            <person name="Kimball J.A."/>
            <person name="Haas M.W."/>
            <person name="Macchietto M."/>
            <person name="Kono T."/>
            <person name="Duquette J."/>
            <person name="Shao M."/>
        </authorList>
    </citation>
    <scope>NUCLEOTIDE SEQUENCE</scope>
    <source>
        <tissue evidence="1">Fresh leaf tissue</tissue>
    </source>
</reference>
<gene>
    <name evidence="1" type="ORF">GUJ93_ZPchr0002g25767</name>
</gene>
<name>A0A8J5RIH7_ZIZPA</name>
<dbReference type="Proteomes" id="UP000729402">
    <property type="component" value="Unassembled WGS sequence"/>
</dbReference>
<protein>
    <submittedName>
        <fullName evidence="1">Uncharacterized protein</fullName>
    </submittedName>
</protein>
<accession>A0A8J5RIH7</accession>
<evidence type="ECO:0000313" key="1">
    <source>
        <dbReference type="EMBL" id="KAG8060305.1"/>
    </source>
</evidence>
<dbReference type="AlphaFoldDB" id="A0A8J5RIH7"/>
<evidence type="ECO:0000313" key="2">
    <source>
        <dbReference type="Proteomes" id="UP000729402"/>
    </source>
</evidence>
<sequence length="127" mass="13777">MIGFGPQSPRITLDCPRFHSLGLGSGIHPDGGSVWLGGTLARQGYDGDNIIRIQGTDRTTSSSVGSCPWHGLESGSARAKGWRGSRLSSGWGWPWWRRGLLVISLDDLAGEFFHAGWNPRTMTVKQA</sequence>
<reference evidence="1" key="1">
    <citation type="journal article" date="2021" name="bioRxiv">
        <title>Whole Genome Assembly and Annotation of Northern Wild Rice, Zizania palustris L., Supports a Whole Genome Duplication in the Zizania Genus.</title>
        <authorList>
            <person name="Haas M."/>
            <person name="Kono T."/>
            <person name="Macchietto M."/>
            <person name="Millas R."/>
            <person name="McGilp L."/>
            <person name="Shao M."/>
            <person name="Duquette J."/>
            <person name="Hirsch C.N."/>
            <person name="Kimball J."/>
        </authorList>
    </citation>
    <scope>NUCLEOTIDE SEQUENCE</scope>
    <source>
        <tissue evidence="1">Fresh leaf tissue</tissue>
    </source>
</reference>
<organism evidence="1 2">
    <name type="scientific">Zizania palustris</name>
    <name type="common">Northern wild rice</name>
    <dbReference type="NCBI Taxonomy" id="103762"/>
    <lineage>
        <taxon>Eukaryota</taxon>
        <taxon>Viridiplantae</taxon>
        <taxon>Streptophyta</taxon>
        <taxon>Embryophyta</taxon>
        <taxon>Tracheophyta</taxon>
        <taxon>Spermatophyta</taxon>
        <taxon>Magnoliopsida</taxon>
        <taxon>Liliopsida</taxon>
        <taxon>Poales</taxon>
        <taxon>Poaceae</taxon>
        <taxon>BOP clade</taxon>
        <taxon>Oryzoideae</taxon>
        <taxon>Oryzeae</taxon>
        <taxon>Zizaniinae</taxon>
        <taxon>Zizania</taxon>
    </lineage>
</organism>
<proteinExistence type="predicted"/>
<comment type="caution">
    <text evidence="1">The sequence shown here is derived from an EMBL/GenBank/DDBJ whole genome shotgun (WGS) entry which is preliminary data.</text>
</comment>